<evidence type="ECO:0000313" key="2">
    <source>
        <dbReference type="Proteomes" id="UP000805193"/>
    </source>
</evidence>
<dbReference type="Proteomes" id="UP000805193">
    <property type="component" value="Unassembled WGS sequence"/>
</dbReference>
<keyword evidence="2" id="KW-1185">Reference proteome</keyword>
<comment type="caution">
    <text evidence="1">The sequence shown here is derived from an EMBL/GenBank/DDBJ whole genome shotgun (WGS) entry which is preliminary data.</text>
</comment>
<sequence length="236" mass="25861">MRKAEAWQERWSRSGLVWPCMPIPGVVHQQGSYQDRRERLPPEAIGCSAHFLRFGEGRAASPAGPDQSLGGGGALRRWTGGAESRGGTMKYAIVVVVGCIAAALALPRAKRAAYELPDGAELLLGSVKTSFTCPAKNGYFADVDNNCQIFHVCNVVPKDDGSAEVQQYSFLCGNQTVFNQFSLTCAFPEDAVACRSSPDFFYLNDRIGQEKVNLHDESDVQRALPLIPRYQQQFKA</sequence>
<name>A0AC60QG30_IXOPE</name>
<proteinExistence type="predicted"/>
<gene>
    <name evidence="1" type="ORF">HPB47_020187</name>
</gene>
<protein>
    <submittedName>
        <fullName evidence="1">Uncharacterized protein</fullName>
    </submittedName>
</protein>
<accession>A0AC60QG30</accession>
<evidence type="ECO:0000313" key="1">
    <source>
        <dbReference type="EMBL" id="KAG0433157.1"/>
    </source>
</evidence>
<organism evidence="1 2">
    <name type="scientific">Ixodes persulcatus</name>
    <name type="common">Taiga tick</name>
    <dbReference type="NCBI Taxonomy" id="34615"/>
    <lineage>
        <taxon>Eukaryota</taxon>
        <taxon>Metazoa</taxon>
        <taxon>Ecdysozoa</taxon>
        <taxon>Arthropoda</taxon>
        <taxon>Chelicerata</taxon>
        <taxon>Arachnida</taxon>
        <taxon>Acari</taxon>
        <taxon>Parasitiformes</taxon>
        <taxon>Ixodida</taxon>
        <taxon>Ixodoidea</taxon>
        <taxon>Ixodidae</taxon>
        <taxon>Ixodinae</taxon>
        <taxon>Ixodes</taxon>
    </lineage>
</organism>
<dbReference type="EMBL" id="JABSTQ010009080">
    <property type="protein sequence ID" value="KAG0433157.1"/>
    <property type="molecule type" value="Genomic_DNA"/>
</dbReference>
<reference evidence="1 2" key="1">
    <citation type="journal article" date="2020" name="Cell">
        <title>Large-Scale Comparative Analyses of Tick Genomes Elucidate Their Genetic Diversity and Vector Capacities.</title>
        <authorList>
            <consortium name="Tick Genome and Microbiome Consortium (TIGMIC)"/>
            <person name="Jia N."/>
            <person name="Wang J."/>
            <person name="Shi W."/>
            <person name="Du L."/>
            <person name="Sun Y."/>
            <person name="Zhan W."/>
            <person name="Jiang J.F."/>
            <person name="Wang Q."/>
            <person name="Zhang B."/>
            <person name="Ji P."/>
            <person name="Bell-Sakyi L."/>
            <person name="Cui X.M."/>
            <person name="Yuan T.T."/>
            <person name="Jiang B.G."/>
            <person name="Yang W.F."/>
            <person name="Lam T.T."/>
            <person name="Chang Q.C."/>
            <person name="Ding S.J."/>
            <person name="Wang X.J."/>
            <person name="Zhu J.G."/>
            <person name="Ruan X.D."/>
            <person name="Zhao L."/>
            <person name="Wei J.T."/>
            <person name="Ye R.Z."/>
            <person name="Que T.C."/>
            <person name="Du C.H."/>
            <person name="Zhou Y.H."/>
            <person name="Cheng J.X."/>
            <person name="Dai P.F."/>
            <person name="Guo W.B."/>
            <person name="Han X.H."/>
            <person name="Huang E.J."/>
            <person name="Li L.F."/>
            <person name="Wei W."/>
            <person name="Gao Y.C."/>
            <person name="Liu J.Z."/>
            <person name="Shao H.Z."/>
            <person name="Wang X."/>
            <person name="Wang C.C."/>
            <person name="Yang T.C."/>
            <person name="Huo Q.B."/>
            <person name="Li W."/>
            <person name="Chen H.Y."/>
            <person name="Chen S.E."/>
            <person name="Zhou L.G."/>
            <person name="Ni X.B."/>
            <person name="Tian J.H."/>
            <person name="Sheng Y."/>
            <person name="Liu T."/>
            <person name="Pan Y.S."/>
            <person name="Xia L.Y."/>
            <person name="Li J."/>
            <person name="Zhao F."/>
            <person name="Cao W.C."/>
        </authorList>
    </citation>
    <scope>NUCLEOTIDE SEQUENCE [LARGE SCALE GENOMIC DNA]</scope>
    <source>
        <strain evidence="1">Iper-2018</strain>
    </source>
</reference>